<comment type="similarity">
    <text evidence="5">Belongs to the DapA family.</text>
</comment>
<dbReference type="PIRSF" id="PIRSF001365">
    <property type="entry name" value="DHDPS"/>
    <property type="match status" value="1"/>
</dbReference>
<evidence type="ECO:0000256" key="5">
    <source>
        <dbReference type="PIRNR" id="PIRNR001365"/>
    </source>
</evidence>
<reference evidence="8 9" key="1">
    <citation type="journal article" date="2018" name="Syst. Appl. Microbiol.">
        <title>Ereboglobus luteus gen. nov. sp. nov. from cockroach guts, and new insights into the oxygen relationship of the genera Opitutus and Didymococcus (Verrucomicrobia: Opitutaceae).</title>
        <authorList>
            <person name="Tegtmeier D."/>
            <person name="Belitz A."/>
            <person name="Radek R."/>
            <person name="Heimerl T."/>
            <person name="Brune A."/>
        </authorList>
    </citation>
    <scope>NUCLEOTIDE SEQUENCE [LARGE SCALE GENOMIC DNA]</scope>
    <source>
        <strain evidence="8 9">Ho45</strain>
    </source>
</reference>
<name>A0A2U8E0J5_9BACT</name>
<evidence type="ECO:0000313" key="9">
    <source>
        <dbReference type="Proteomes" id="UP000244896"/>
    </source>
</evidence>
<dbReference type="Pfam" id="PF00701">
    <property type="entry name" value="DHDPS"/>
    <property type="match status" value="1"/>
</dbReference>
<dbReference type="Proteomes" id="UP000244896">
    <property type="component" value="Chromosome"/>
</dbReference>
<protein>
    <recommendedName>
        <fullName evidence="10">N-acetylneuraminate lyase</fullName>
    </recommendedName>
</protein>
<evidence type="ECO:0000256" key="1">
    <source>
        <dbReference type="ARBA" id="ARBA00004496"/>
    </source>
</evidence>
<keyword evidence="2" id="KW-0963">Cytoplasm</keyword>
<dbReference type="GO" id="GO:0005737">
    <property type="term" value="C:cytoplasm"/>
    <property type="evidence" value="ECO:0007669"/>
    <property type="project" value="UniProtKB-SubCell"/>
</dbReference>
<sequence>MSNNNPSFHITGLIAAPFTPFDAKGRLKLGVIPKLVKYYKATGVSGAFVCGTTGEGASMSNEERFAVAEAWGAAMKGSGLKLIVHVGHNSLPESCALAAHAEKIGADAIATIAPSFFRPEGVDGLVEWCKKVATAAPKTPFYYYHMPSMSGVNVATADFLPLAAKNIRTFGGIKFTHENIMDYGLTLAAAGDKYDILFGRDEILLSALVMGAKGAVGSTYNYASALYNRVIAAYNAGDMKAAAAWQLESMKFIQAFCKHGGMNANKAILGLLGMDCGPVRPPMTPITKDKIAAMKADLEKIGFFDSVRP</sequence>
<dbReference type="InterPro" id="IPR013785">
    <property type="entry name" value="Aldolase_TIM"/>
</dbReference>
<dbReference type="SMART" id="SM01130">
    <property type="entry name" value="DHDPS"/>
    <property type="match status" value="1"/>
</dbReference>
<dbReference type="AlphaFoldDB" id="A0A2U8E0J5"/>
<organism evidence="8 9">
    <name type="scientific">Ereboglobus luteus</name>
    <dbReference type="NCBI Taxonomy" id="1796921"/>
    <lineage>
        <taxon>Bacteria</taxon>
        <taxon>Pseudomonadati</taxon>
        <taxon>Verrucomicrobiota</taxon>
        <taxon>Opitutia</taxon>
        <taxon>Opitutales</taxon>
        <taxon>Opitutaceae</taxon>
        <taxon>Ereboglobus</taxon>
    </lineage>
</organism>
<feature type="binding site" evidence="7">
    <location>
        <position position="216"/>
    </location>
    <ligand>
        <name>pyruvate</name>
        <dbReference type="ChEBI" id="CHEBI:15361"/>
    </ligand>
</feature>
<dbReference type="GO" id="GO:0016829">
    <property type="term" value="F:lyase activity"/>
    <property type="evidence" value="ECO:0007669"/>
    <property type="project" value="UniProtKB-KW"/>
</dbReference>
<feature type="active site" description="Proton donor/acceptor" evidence="6">
    <location>
        <position position="144"/>
    </location>
</feature>
<evidence type="ECO:0000256" key="6">
    <source>
        <dbReference type="PIRSR" id="PIRSR001365-1"/>
    </source>
</evidence>
<feature type="binding site" evidence="7">
    <location>
        <position position="53"/>
    </location>
    <ligand>
        <name>pyruvate</name>
        <dbReference type="ChEBI" id="CHEBI:15361"/>
    </ligand>
</feature>
<evidence type="ECO:0000256" key="3">
    <source>
        <dbReference type="ARBA" id="ARBA00023239"/>
    </source>
</evidence>
<evidence type="ECO:0000313" key="8">
    <source>
        <dbReference type="EMBL" id="AWI08350.1"/>
    </source>
</evidence>
<keyword evidence="3 5" id="KW-0456">Lyase</keyword>
<dbReference type="PRINTS" id="PR00146">
    <property type="entry name" value="DHPICSNTHASE"/>
</dbReference>
<dbReference type="OrthoDB" id="199953at2"/>
<proteinExistence type="inferred from homology"/>
<comment type="subcellular location">
    <subcellularLocation>
        <location evidence="1">Cytoplasm</location>
    </subcellularLocation>
</comment>
<dbReference type="Gene3D" id="3.20.20.70">
    <property type="entry name" value="Aldolase class I"/>
    <property type="match status" value="1"/>
</dbReference>
<dbReference type="InterPro" id="IPR002220">
    <property type="entry name" value="DapA-like"/>
</dbReference>
<dbReference type="RefSeq" id="WP_108824157.1">
    <property type="nucleotide sequence ID" value="NZ_CP023004.1"/>
</dbReference>
<evidence type="ECO:0008006" key="10">
    <source>
        <dbReference type="Google" id="ProtNLM"/>
    </source>
</evidence>
<dbReference type="PANTHER" id="PTHR12128">
    <property type="entry name" value="DIHYDRODIPICOLINATE SYNTHASE"/>
    <property type="match status" value="1"/>
</dbReference>
<dbReference type="PANTHER" id="PTHR12128:SF21">
    <property type="entry name" value="N-ACETYLNEURAMINATE LYASE"/>
    <property type="match status" value="1"/>
</dbReference>
<evidence type="ECO:0000256" key="2">
    <source>
        <dbReference type="ARBA" id="ARBA00022490"/>
    </source>
</evidence>
<evidence type="ECO:0000256" key="7">
    <source>
        <dbReference type="PIRSR" id="PIRSR001365-2"/>
    </source>
</evidence>
<evidence type="ECO:0000256" key="4">
    <source>
        <dbReference type="ARBA" id="ARBA00023277"/>
    </source>
</evidence>
<keyword evidence="4" id="KW-0119">Carbohydrate metabolism</keyword>
<feature type="active site" description="Schiff-base intermediate with substrate" evidence="6">
    <location>
        <position position="174"/>
    </location>
</feature>
<dbReference type="EMBL" id="CP023004">
    <property type="protein sequence ID" value="AWI08350.1"/>
    <property type="molecule type" value="Genomic_DNA"/>
</dbReference>
<dbReference type="SUPFAM" id="SSF51569">
    <property type="entry name" value="Aldolase"/>
    <property type="match status" value="1"/>
</dbReference>
<accession>A0A2U8E0J5</accession>
<dbReference type="KEGG" id="elut:CKA38_02920"/>
<keyword evidence="9" id="KW-1185">Reference proteome</keyword>
<gene>
    <name evidence="8" type="ORF">CKA38_02920</name>
</gene>